<keyword evidence="2 9" id="KW-0479">Metal-binding</keyword>
<evidence type="ECO:0000313" key="11">
    <source>
        <dbReference type="EMBL" id="GGH79865.1"/>
    </source>
</evidence>
<dbReference type="Gene3D" id="1.20.5.1300">
    <property type="match status" value="1"/>
</dbReference>
<proteinExistence type="inferred from homology"/>
<feature type="binding site" evidence="8">
    <location>
        <position position="249"/>
    </location>
    <ligand>
        <name>substrate</name>
    </ligand>
</feature>
<keyword evidence="12" id="KW-1185">Reference proteome</keyword>
<feature type="active site" description="Proton acceptor" evidence="6">
    <location>
        <position position="318"/>
    </location>
</feature>
<evidence type="ECO:0000256" key="8">
    <source>
        <dbReference type="PIRSR" id="PIRSR000099-3"/>
    </source>
</evidence>
<feature type="binding site" evidence="7">
    <location>
        <position position="181"/>
    </location>
    <ligand>
        <name>NAD(+)</name>
        <dbReference type="ChEBI" id="CHEBI:57540"/>
    </ligand>
</feature>
<comment type="cofactor">
    <cofactor evidence="9">
        <name>Zn(2+)</name>
        <dbReference type="ChEBI" id="CHEBI:29105"/>
    </cofactor>
    <text evidence="9">Binds 1 zinc ion per subunit.</text>
</comment>
<evidence type="ECO:0000256" key="9">
    <source>
        <dbReference type="PIRSR" id="PIRSR000099-4"/>
    </source>
</evidence>
<dbReference type="PROSITE" id="PS00611">
    <property type="entry name" value="HISOL_DEHYDROGENASE"/>
    <property type="match status" value="1"/>
</dbReference>
<protein>
    <submittedName>
        <fullName evidence="11">Histidinol dehydrogenase</fullName>
    </submittedName>
</protein>
<dbReference type="PIRSF" id="PIRSF000099">
    <property type="entry name" value="Histidinol_dh"/>
    <property type="match status" value="1"/>
</dbReference>
<feature type="active site" description="Proton acceptor" evidence="6">
    <location>
        <position position="317"/>
    </location>
</feature>
<feature type="binding site" evidence="8">
    <location>
        <position position="227"/>
    </location>
    <ligand>
        <name>substrate</name>
    </ligand>
</feature>
<reference evidence="11" key="1">
    <citation type="journal article" date="2014" name="Int. J. Syst. Evol. Microbiol.">
        <title>Complete genome sequence of Corynebacterium casei LMG S-19264T (=DSM 44701T), isolated from a smear-ripened cheese.</title>
        <authorList>
            <consortium name="US DOE Joint Genome Institute (JGI-PGF)"/>
            <person name="Walter F."/>
            <person name="Albersmeier A."/>
            <person name="Kalinowski J."/>
            <person name="Ruckert C."/>
        </authorList>
    </citation>
    <scope>NUCLEOTIDE SEQUENCE</scope>
    <source>
        <strain evidence="11">CGMCC 1.12777</strain>
    </source>
</reference>
<dbReference type="InterPro" id="IPR012131">
    <property type="entry name" value="Hstdl_DH"/>
</dbReference>
<dbReference type="GO" id="GO:0046872">
    <property type="term" value="F:metal ion binding"/>
    <property type="evidence" value="ECO:0007669"/>
    <property type="project" value="UniProtKB-KW"/>
</dbReference>
<feature type="binding site" evidence="8">
    <location>
        <position position="406"/>
    </location>
    <ligand>
        <name>substrate</name>
    </ligand>
</feature>
<evidence type="ECO:0000256" key="3">
    <source>
        <dbReference type="ARBA" id="ARBA00022833"/>
    </source>
</evidence>
<evidence type="ECO:0000256" key="7">
    <source>
        <dbReference type="PIRSR" id="PIRSR000099-2"/>
    </source>
</evidence>
<keyword evidence="7" id="KW-0520">NAD</keyword>
<dbReference type="GO" id="GO:0000105">
    <property type="term" value="P:L-histidine biosynthetic process"/>
    <property type="evidence" value="ECO:0007669"/>
    <property type="project" value="InterPro"/>
</dbReference>
<comment type="similarity">
    <text evidence="1 5 10">Belongs to the histidinol dehydrogenase family.</text>
</comment>
<dbReference type="AlphaFoldDB" id="A0A8J2ZUN6"/>
<dbReference type="SUPFAM" id="SSF53720">
    <property type="entry name" value="ALDH-like"/>
    <property type="match status" value="1"/>
</dbReference>
<dbReference type="InterPro" id="IPR022695">
    <property type="entry name" value="Histidinol_DH_monofunct"/>
</dbReference>
<feature type="binding site" evidence="8">
    <location>
        <position position="351"/>
    </location>
    <ligand>
        <name>substrate</name>
    </ligand>
</feature>
<evidence type="ECO:0000256" key="1">
    <source>
        <dbReference type="ARBA" id="ARBA00010178"/>
    </source>
</evidence>
<accession>A0A8J2ZUN6</accession>
<organism evidence="11 12">
    <name type="scientific">Pullulanibacillus pueri</name>
    <dbReference type="NCBI Taxonomy" id="1437324"/>
    <lineage>
        <taxon>Bacteria</taxon>
        <taxon>Bacillati</taxon>
        <taxon>Bacillota</taxon>
        <taxon>Bacilli</taxon>
        <taxon>Bacillales</taxon>
        <taxon>Sporolactobacillaceae</taxon>
        <taxon>Pullulanibacillus</taxon>
    </lineage>
</organism>
<dbReference type="PRINTS" id="PR00083">
    <property type="entry name" value="HOLDHDRGNASE"/>
</dbReference>
<evidence type="ECO:0000256" key="5">
    <source>
        <dbReference type="PIRNR" id="PIRNR000099"/>
    </source>
</evidence>
<evidence type="ECO:0000256" key="6">
    <source>
        <dbReference type="PIRSR" id="PIRSR000099-1"/>
    </source>
</evidence>
<feature type="binding site" evidence="9">
    <location>
        <position position="249"/>
    </location>
    <ligand>
        <name>Zn(2+)</name>
        <dbReference type="ChEBI" id="CHEBI:29105"/>
    </ligand>
</feature>
<dbReference type="FunFam" id="3.40.50.1980:FF:000001">
    <property type="entry name" value="Histidinol dehydrogenase"/>
    <property type="match status" value="1"/>
</dbReference>
<dbReference type="GO" id="GO:0004399">
    <property type="term" value="F:histidinol dehydrogenase activity"/>
    <property type="evidence" value="ECO:0007669"/>
    <property type="project" value="InterPro"/>
</dbReference>
<dbReference type="EMBL" id="BMFV01000009">
    <property type="protein sequence ID" value="GGH79865.1"/>
    <property type="molecule type" value="Genomic_DNA"/>
</dbReference>
<dbReference type="NCBIfam" id="TIGR00069">
    <property type="entry name" value="hisD"/>
    <property type="match status" value="1"/>
</dbReference>
<feature type="binding site" evidence="9">
    <location>
        <position position="411"/>
    </location>
    <ligand>
        <name>Zn(2+)</name>
        <dbReference type="ChEBI" id="CHEBI:29105"/>
    </ligand>
</feature>
<dbReference type="InterPro" id="IPR001692">
    <property type="entry name" value="Histidinol_DH_CS"/>
</dbReference>
<dbReference type="Proteomes" id="UP000656813">
    <property type="component" value="Unassembled WGS sequence"/>
</dbReference>
<reference evidence="11" key="2">
    <citation type="submission" date="2020-09" db="EMBL/GenBank/DDBJ databases">
        <authorList>
            <person name="Sun Q."/>
            <person name="Zhou Y."/>
        </authorList>
    </citation>
    <scope>NUCLEOTIDE SEQUENCE</scope>
    <source>
        <strain evidence="11">CGMCC 1.12777</strain>
    </source>
</reference>
<gene>
    <name evidence="11" type="primary">hisD</name>
    <name evidence="11" type="ORF">GCM10007096_15420</name>
</gene>
<evidence type="ECO:0000256" key="2">
    <source>
        <dbReference type="ARBA" id="ARBA00022723"/>
    </source>
</evidence>
<name>A0A8J2ZUN6_9BACL</name>
<comment type="caution">
    <text evidence="11">The sequence shown here is derived from an EMBL/GenBank/DDBJ whole genome shotgun (WGS) entry which is preliminary data.</text>
</comment>
<dbReference type="PANTHER" id="PTHR21256">
    <property type="entry name" value="HISTIDINOL DEHYDROGENASE HDH"/>
    <property type="match status" value="1"/>
</dbReference>
<dbReference type="GO" id="GO:0005829">
    <property type="term" value="C:cytosol"/>
    <property type="evidence" value="ECO:0007669"/>
    <property type="project" value="TreeGrafter"/>
</dbReference>
<feature type="binding site" evidence="8">
    <location>
        <position position="252"/>
    </location>
    <ligand>
        <name>substrate</name>
    </ligand>
</feature>
<feature type="binding site" evidence="9">
    <location>
        <position position="351"/>
    </location>
    <ligand>
        <name>Zn(2+)</name>
        <dbReference type="ChEBI" id="CHEBI:29105"/>
    </ligand>
</feature>
<dbReference type="Pfam" id="PF00815">
    <property type="entry name" value="Histidinol_dh"/>
    <property type="match status" value="1"/>
</dbReference>
<feature type="binding site" evidence="9">
    <location>
        <position position="252"/>
    </location>
    <ligand>
        <name>Zn(2+)</name>
        <dbReference type="ChEBI" id="CHEBI:29105"/>
    </ligand>
</feature>
<dbReference type="Gene3D" id="3.40.50.1980">
    <property type="entry name" value="Nitrogenase molybdenum iron protein domain"/>
    <property type="match status" value="2"/>
</dbReference>
<feature type="binding site" evidence="8">
    <location>
        <position position="411"/>
    </location>
    <ligand>
        <name>substrate</name>
    </ligand>
</feature>
<keyword evidence="4 5" id="KW-0560">Oxidoreductase</keyword>
<feature type="binding site" evidence="8">
    <location>
        <position position="318"/>
    </location>
    <ligand>
        <name>substrate</name>
    </ligand>
</feature>
<evidence type="ECO:0000256" key="4">
    <source>
        <dbReference type="ARBA" id="ARBA00023002"/>
    </source>
</evidence>
<dbReference type="InterPro" id="IPR016161">
    <property type="entry name" value="Ald_DH/histidinol_DH"/>
</dbReference>
<dbReference type="PANTHER" id="PTHR21256:SF14">
    <property type="entry name" value="HISTIDINOL DEHYDROGENASE"/>
    <property type="match status" value="1"/>
</dbReference>
<feature type="binding site" evidence="7">
    <location>
        <position position="204"/>
    </location>
    <ligand>
        <name>NAD(+)</name>
        <dbReference type="ChEBI" id="CHEBI:57540"/>
    </ligand>
</feature>
<dbReference type="GO" id="GO:0051287">
    <property type="term" value="F:NAD binding"/>
    <property type="evidence" value="ECO:0007669"/>
    <property type="project" value="InterPro"/>
</dbReference>
<dbReference type="FunFam" id="3.40.50.1980:FF:000026">
    <property type="entry name" value="Histidinol dehydrogenase"/>
    <property type="match status" value="1"/>
</dbReference>
<evidence type="ECO:0000256" key="10">
    <source>
        <dbReference type="RuleBase" id="RU004175"/>
    </source>
</evidence>
<keyword evidence="3 9" id="KW-0862">Zinc</keyword>
<feature type="binding site" evidence="7">
    <location>
        <position position="120"/>
    </location>
    <ligand>
        <name>NAD(+)</name>
        <dbReference type="ChEBI" id="CHEBI:57540"/>
    </ligand>
</feature>
<sequence length="426" mass="46485">MKVIKPGKSKEDVSKKDFEVSQIVADAIKDIETRGDTAVREFSEKFDKWSPKSFRLSEDEIQEIIAQVPKDVVEDIKFAQKNIREFAEAQLASLNNIEVENIPGVILGHKNIPVNSVGCYIPGGRYPMVASAHMSVLTAKVAGVKRVIACTPPINGEIPHATIAAMSFAGADEIYLLGGIQAMASMAIGTETIQPVDMIVGPGNAFVAEAKRQLYGRVGIDLFAGPTETLVIADETADAEMIATDLLGQGEHGPTSPCALITTSEKLAYETLKEIDRQLTILPTADVASVSWRDYGQVILVDNLEEAVIEGDRLAFEHVEILTENPDYFLENMTNYGCLFLGPETNVAYGDKVIGTNHTLPTKGAARYTGGLWVGKFIKTVTYQKIKTPEASTYIGEYAARLCQLENFAGHAEQALLRVRRYGKNK</sequence>
<dbReference type="CDD" id="cd06572">
    <property type="entry name" value="Histidinol_dh"/>
    <property type="match status" value="1"/>
</dbReference>
<evidence type="ECO:0000313" key="12">
    <source>
        <dbReference type="Proteomes" id="UP000656813"/>
    </source>
</evidence>